<feature type="region of interest" description="Disordered" evidence="1">
    <location>
        <begin position="30"/>
        <end position="72"/>
    </location>
</feature>
<proteinExistence type="predicted"/>
<reference evidence="2" key="1">
    <citation type="journal article" date="2022" name="bioRxiv">
        <title>Sequencing and chromosome-scale assembly of the giantPleurodeles waltlgenome.</title>
        <authorList>
            <person name="Brown T."/>
            <person name="Elewa A."/>
            <person name="Iarovenko S."/>
            <person name="Subramanian E."/>
            <person name="Araus A.J."/>
            <person name="Petzold A."/>
            <person name="Susuki M."/>
            <person name="Suzuki K.-i.T."/>
            <person name="Hayashi T."/>
            <person name="Toyoda A."/>
            <person name="Oliveira C."/>
            <person name="Osipova E."/>
            <person name="Leigh N.D."/>
            <person name="Simon A."/>
            <person name="Yun M.H."/>
        </authorList>
    </citation>
    <scope>NUCLEOTIDE SEQUENCE</scope>
    <source>
        <strain evidence="2">20211129_DDA</strain>
        <tissue evidence="2">Liver</tissue>
    </source>
</reference>
<evidence type="ECO:0000256" key="1">
    <source>
        <dbReference type="SAM" id="MobiDB-lite"/>
    </source>
</evidence>
<keyword evidence="3" id="KW-1185">Reference proteome</keyword>
<dbReference type="AlphaFoldDB" id="A0AAV7NCJ4"/>
<gene>
    <name evidence="2" type="ORF">NDU88_002069</name>
</gene>
<accession>A0AAV7NCJ4</accession>
<evidence type="ECO:0000313" key="3">
    <source>
        <dbReference type="Proteomes" id="UP001066276"/>
    </source>
</evidence>
<evidence type="ECO:0000313" key="2">
    <source>
        <dbReference type="EMBL" id="KAJ1113828.1"/>
    </source>
</evidence>
<dbReference type="EMBL" id="JANPWB010000012">
    <property type="protein sequence ID" value="KAJ1113828.1"/>
    <property type="molecule type" value="Genomic_DNA"/>
</dbReference>
<dbReference type="Proteomes" id="UP001066276">
    <property type="component" value="Chromosome 8"/>
</dbReference>
<comment type="caution">
    <text evidence="2">The sequence shown here is derived from an EMBL/GenBank/DDBJ whole genome shotgun (WGS) entry which is preliminary data.</text>
</comment>
<sequence>MYESPRGTHENLLDVSMTKHAYVIRNSLDEKKSGRSYRKKVVTGTEKHQQEDGQGQKAGRLEDEKQRKTANGGWRTHFFKCPEVWRWLEMWDKVVLGRTDGAEGVASRASGAEGPDWR</sequence>
<name>A0AAV7NCJ4_PLEWA</name>
<protein>
    <submittedName>
        <fullName evidence="2">Uncharacterized protein</fullName>
    </submittedName>
</protein>
<organism evidence="2 3">
    <name type="scientific">Pleurodeles waltl</name>
    <name type="common">Iberian ribbed newt</name>
    <dbReference type="NCBI Taxonomy" id="8319"/>
    <lineage>
        <taxon>Eukaryota</taxon>
        <taxon>Metazoa</taxon>
        <taxon>Chordata</taxon>
        <taxon>Craniata</taxon>
        <taxon>Vertebrata</taxon>
        <taxon>Euteleostomi</taxon>
        <taxon>Amphibia</taxon>
        <taxon>Batrachia</taxon>
        <taxon>Caudata</taxon>
        <taxon>Salamandroidea</taxon>
        <taxon>Salamandridae</taxon>
        <taxon>Pleurodelinae</taxon>
        <taxon>Pleurodeles</taxon>
    </lineage>
</organism>